<dbReference type="InterPro" id="IPR010982">
    <property type="entry name" value="Lambda_DNA-bd_dom_sf"/>
</dbReference>
<feature type="domain" description="HTH cro/C1-type" evidence="3">
    <location>
        <begin position="21"/>
        <end position="75"/>
    </location>
</feature>
<evidence type="ECO:0000259" key="3">
    <source>
        <dbReference type="PROSITE" id="PS50943"/>
    </source>
</evidence>
<dbReference type="CDD" id="cd00093">
    <property type="entry name" value="HTH_XRE"/>
    <property type="match status" value="1"/>
</dbReference>
<feature type="compositionally biased region" description="Low complexity" evidence="2">
    <location>
        <begin position="136"/>
        <end position="158"/>
    </location>
</feature>
<evidence type="ECO:0000313" key="5">
    <source>
        <dbReference type="Proteomes" id="UP000554054"/>
    </source>
</evidence>
<feature type="region of interest" description="Disordered" evidence="2">
    <location>
        <begin position="85"/>
        <end position="104"/>
    </location>
</feature>
<dbReference type="PANTHER" id="PTHR46797">
    <property type="entry name" value="HTH-TYPE TRANSCRIPTIONAL REGULATOR"/>
    <property type="match status" value="1"/>
</dbReference>
<proteinExistence type="predicted"/>
<keyword evidence="5" id="KW-1185">Reference proteome</keyword>
<name>A0A852VR87_9MICO</name>
<dbReference type="PANTHER" id="PTHR46797:SF1">
    <property type="entry name" value="METHYLPHOSPHONATE SYNTHASE"/>
    <property type="match status" value="1"/>
</dbReference>
<dbReference type="SMART" id="SM00530">
    <property type="entry name" value="HTH_XRE"/>
    <property type="match status" value="1"/>
</dbReference>
<evidence type="ECO:0000256" key="1">
    <source>
        <dbReference type="ARBA" id="ARBA00023125"/>
    </source>
</evidence>
<sequence>MSKNPLDALPGNLGNHLGEYLREQRLLAKLSVRQLSALAGVSNPYLSQIERGVKRPSADILQQIAKGLSISAETLYVQAGLLDPKDAGAEAGDNTRSAIRSDPALTARQRQTLLEIYESFVGADRGRTKDSTPKGSASSSSATRTTSSRSDAKQATKTTAKKKTTAKTSATPKASASRAASTQGGGTSSSARTKGSPKASGSKNSKSTPRRNP</sequence>
<feature type="region of interest" description="Disordered" evidence="2">
    <location>
        <begin position="124"/>
        <end position="213"/>
    </location>
</feature>
<dbReference type="Pfam" id="PF01381">
    <property type="entry name" value="HTH_3"/>
    <property type="match status" value="1"/>
</dbReference>
<dbReference type="GO" id="GO:0003677">
    <property type="term" value="F:DNA binding"/>
    <property type="evidence" value="ECO:0007669"/>
    <property type="project" value="UniProtKB-KW"/>
</dbReference>
<organism evidence="4 5">
    <name type="scientific">Janibacter cremeus</name>
    <dbReference type="NCBI Taxonomy" id="1285192"/>
    <lineage>
        <taxon>Bacteria</taxon>
        <taxon>Bacillati</taxon>
        <taxon>Actinomycetota</taxon>
        <taxon>Actinomycetes</taxon>
        <taxon>Micrococcales</taxon>
        <taxon>Intrasporangiaceae</taxon>
        <taxon>Janibacter</taxon>
    </lineage>
</organism>
<keyword evidence="1" id="KW-0238">DNA-binding</keyword>
<dbReference type="InterPro" id="IPR050807">
    <property type="entry name" value="TransReg_Diox_bact_type"/>
</dbReference>
<dbReference type="SUPFAM" id="SSF47413">
    <property type="entry name" value="lambda repressor-like DNA-binding domains"/>
    <property type="match status" value="1"/>
</dbReference>
<evidence type="ECO:0000256" key="2">
    <source>
        <dbReference type="SAM" id="MobiDB-lite"/>
    </source>
</evidence>
<dbReference type="Gene3D" id="1.10.260.40">
    <property type="entry name" value="lambda repressor-like DNA-binding domains"/>
    <property type="match status" value="1"/>
</dbReference>
<dbReference type="PROSITE" id="PS50943">
    <property type="entry name" value="HTH_CROC1"/>
    <property type="match status" value="1"/>
</dbReference>
<dbReference type="InterPro" id="IPR001387">
    <property type="entry name" value="Cro/C1-type_HTH"/>
</dbReference>
<reference evidence="4 5" key="1">
    <citation type="submission" date="2020-07" db="EMBL/GenBank/DDBJ databases">
        <title>Sequencing the genomes of 1000 actinobacteria strains.</title>
        <authorList>
            <person name="Klenk H.-P."/>
        </authorList>
    </citation>
    <scope>NUCLEOTIDE SEQUENCE [LARGE SCALE GENOMIC DNA]</scope>
    <source>
        <strain evidence="4 5">DSM 26154</strain>
    </source>
</reference>
<feature type="compositionally biased region" description="Low complexity" evidence="2">
    <location>
        <begin position="166"/>
        <end position="193"/>
    </location>
</feature>
<dbReference type="RefSeq" id="WP_185990816.1">
    <property type="nucleotide sequence ID" value="NZ_JACCAE010000001.1"/>
</dbReference>
<dbReference type="AlphaFoldDB" id="A0A852VR87"/>
<accession>A0A852VR87</accession>
<dbReference type="Proteomes" id="UP000554054">
    <property type="component" value="Unassembled WGS sequence"/>
</dbReference>
<comment type="caution">
    <text evidence="4">The sequence shown here is derived from an EMBL/GenBank/DDBJ whole genome shotgun (WGS) entry which is preliminary data.</text>
</comment>
<dbReference type="GO" id="GO:0005829">
    <property type="term" value="C:cytosol"/>
    <property type="evidence" value="ECO:0007669"/>
    <property type="project" value="TreeGrafter"/>
</dbReference>
<protein>
    <submittedName>
        <fullName evidence="4">Transcriptional regulator with XRE-family HTH domain</fullName>
    </submittedName>
</protein>
<dbReference type="GO" id="GO:0003700">
    <property type="term" value="F:DNA-binding transcription factor activity"/>
    <property type="evidence" value="ECO:0007669"/>
    <property type="project" value="TreeGrafter"/>
</dbReference>
<evidence type="ECO:0000313" key="4">
    <source>
        <dbReference type="EMBL" id="NYF97950.1"/>
    </source>
</evidence>
<dbReference type="EMBL" id="JACCAE010000001">
    <property type="protein sequence ID" value="NYF97950.1"/>
    <property type="molecule type" value="Genomic_DNA"/>
</dbReference>
<gene>
    <name evidence="4" type="ORF">BJY20_001342</name>
</gene>